<evidence type="ECO:0000313" key="2">
    <source>
        <dbReference type="Proteomes" id="UP000275394"/>
    </source>
</evidence>
<proteinExistence type="predicted"/>
<keyword evidence="2" id="KW-1185">Reference proteome</keyword>
<dbReference type="AlphaFoldDB" id="A0A3N2DPZ1"/>
<gene>
    <name evidence="1" type="ORF">EDC56_2302</name>
</gene>
<dbReference type="EMBL" id="RKHR01000004">
    <property type="protein sequence ID" value="ROS01853.1"/>
    <property type="molecule type" value="Genomic_DNA"/>
</dbReference>
<accession>A0A3N2DPZ1</accession>
<dbReference type="Pfam" id="PF07388">
    <property type="entry name" value="A-2_8-polyST"/>
    <property type="match status" value="1"/>
</dbReference>
<evidence type="ECO:0000313" key="1">
    <source>
        <dbReference type="EMBL" id="ROS01853.1"/>
    </source>
</evidence>
<name>A0A3N2DPZ1_9GAMM</name>
<comment type="caution">
    <text evidence="1">The sequence shown here is derived from an EMBL/GenBank/DDBJ whole genome shotgun (WGS) entry which is preliminary data.</text>
</comment>
<dbReference type="Proteomes" id="UP000275394">
    <property type="component" value="Unassembled WGS sequence"/>
</dbReference>
<reference evidence="1 2" key="1">
    <citation type="submission" date="2018-11" db="EMBL/GenBank/DDBJ databases">
        <title>Genomic Encyclopedia of Type Strains, Phase IV (KMG-IV): sequencing the most valuable type-strain genomes for metagenomic binning, comparative biology and taxonomic classification.</title>
        <authorList>
            <person name="Goeker M."/>
        </authorList>
    </citation>
    <scope>NUCLEOTIDE SEQUENCE [LARGE SCALE GENOMIC DNA]</scope>
    <source>
        <strain evidence="1 2">DSM 100316</strain>
    </source>
</reference>
<dbReference type="RefSeq" id="WP_123712608.1">
    <property type="nucleotide sequence ID" value="NZ_RKHR01000004.1"/>
</dbReference>
<organism evidence="1 2">
    <name type="scientific">Sinobacterium caligoides</name>
    <dbReference type="NCBI Taxonomy" id="933926"/>
    <lineage>
        <taxon>Bacteria</taxon>
        <taxon>Pseudomonadati</taxon>
        <taxon>Pseudomonadota</taxon>
        <taxon>Gammaproteobacteria</taxon>
        <taxon>Cellvibrionales</taxon>
        <taxon>Spongiibacteraceae</taxon>
        <taxon>Sinobacterium</taxon>
    </lineage>
</organism>
<dbReference type="InterPro" id="IPR010866">
    <property type="entry name" value="A-2_8-polyST"/>
</dbReference>
<protein>
    <submittedName>
        <fullName evidence="1">Uncharacterized protein</fullName>
    </submittedName>
</protein>
<sequence length="352" mass="39414">MTVNQLNNIVSTTDRHFKSEAALCVLIKPAYDVSKGASIDSLIARCRALNLRYILIEQAKGASLFSFLYTIKDRLKGLSCSKFFFCDIYKYGSLLSCYFSKAGAETILCEEGVGMYRVCVEDKLPLLLRPNSSGRKVTRILSFFVNKVLSRSLVVRLASLLPFYSVKYFSRPFVVDYLSVYAASAIGERIKAREVLPFLIAPPKVDDRNIDILDDVKSAEHVYFASQPILYASNDSIDKLEAKLRVIAAKGPRLYAIPHPRDSENNICVLNSLNIENFEVLILPCSQAIETVVSHTKPFELYAYTSSCLLYCASMTRCVRLNIVSNDISWEEDLSRLIFTKLLPGGEGEASV</sequence>